<evidence type="ECO:0000256" key="6">
    <source>
        <dbReference type="ARBA" id="ARBA00023306"/>
    </source>
</evidence>
<reference evidence="8 9" key="1">
    <citation type="journal article" date="2023" name="Int. J. Mol. Sci.">
        <title>De Novo Assembly and Annotation of 11 Diverse Shrub Willow (Salix) Genomes Reveals Novel Gene Organization in Sex-Linked Regions.</title>
        <authorList>
            <person name="Hyden B."/>
            <person name="Feng K."/>
            <person name="Yates T.B."/>
            <person name="Jawdy S."/>
            <person name="Cereghino C."/>
            <person name="Smart L.B."/>
            <person name="Muchero W."/>
        </authorList>
    </citation>
    <scope>NUCLEOTIDE SEQUENCE [LARGE SCALE GENOMIC DNA]</scope>
    <source>
        <tissue evidence="8">Shoot tip</tissue>
    </source>
</reference>
<keyword evidence="5" id="KW-0539">Nucleus</keyword>
<dbReference type="GO" id="GO:0072686">
    <property type="term" value="C:mitotic spindle"/>
    <property type="evidence" value="ECO:0007669"/>
    <property type="project" value="TreeGrafter"/>
</dbReference>
<evidence type="ECO:0000256" key="2">
    <source>
        <dbReference type="ARBA" id="ARBA00008029"/>
    </source>
</evidence>
<keyword evidence="3" id="KW-0132">Cell division</keyword>
<name>A0AAD6KQT0_9ROSI</name>
<comment type="similarity">
    <text evidence="2">Belongs to the MAD1 family.</text>
</comment>
<evidence type="ECO:0000256" key="7">
    <source>
        <dbReference type="SAM" id="Coils"/>
    </source>
</evidence>
<evidence type="ECO:0000256" key="1">
    <source>
        <dbReference type="ARBA" id="ARBA00004123"/>
    </source>
</evidence>
<dbReference type="InterPro" id="IPR008672">
    <property type="entry name" value="Mad1"/>
</dbReference>
<evidence type="ECO:0000256" key="5">
    <source>
        <dbReference type="ARBA" id="ARBA00023242"/>
    </source>
</evidence>
<sequence length="154" mass="17567">MQMQYLSPRALNWITTISSSTKTIAFRRSNLAPIILPPPNNSSAPTSAANWLNLILQTCSSEKQARDYQSKLKELNENFSKSEDEKKRFRDKLLQVEQELAAAKGREHALQNQLVKEVNDNQERFLFFLLLLIFGRATHEVVPPLSTILINLDA</sequence>
<evidence type="ECO:0000256" key="4">
    <source>
        <dbReference type="ARBA" id="ARBA00022776"/>
    </source>
</evidence>
<evidence type="ECO:0000313" key="8">
    <source>
        <dbReference type="EMBL" id="KAJ6427801.1"/>
    </source>
</evidence>
<dbReference type="EMBL" id="JAPFFJ010000005">
    <property type="protein sequence ID" value="KAJ6427801.1"/>
    <property type="molecule type" value="Genomic_DNA"/>
</dbReference>
<proteinExistence type="inferred from homology"/>
<organism evidence="8 9">
    <name type="scientific">Salix udensis</name>
    <dbReference type="NCBI Taxonomy" id="889485"/>
    <lineage>
        <taxon>Eukaryota</taxon>
        <taxon>Viridiplantae</taxon>
        <taxon>Streptophyta</taxon>
        <taxon>Embryophyta</taxon>
        <taxon>Tracheophyta</taxon>
        <taxon>Spermatophyta</taxon>
        <taxon>Magnoliopsida</taxon>
        <taxon>eudicotyledons</taxon>
        <taxon>Gunneridae</taxon>
        <taxon>Pentapetalae</taxon>
        <taxon>rosids</taxon>
        <taxon>fabids</taxon>
        <taxon>Malpighiales</taxon>
        <taxon>Salicaceae</taxon>
        <taxon>Saliceae</taxon>
        <taxon>Salix</taxon>
    </lineage>
</organism>
<dbReference type="GO" id="GO:0051301">
    <property type="term" value="P:cell division"/>
    <property type="evidence" value="ECO:0007669"/>
    <property type="project" value="UniProtKB-KW"/>
</dbReference>
<dbReference type="GO" id="GO:0007094">
    <property type="term" value="P:mitotic spindle assembly checkpoint signaling"/>
    <property type="evidence" value="ECO:0007669"/>
    <property type="project" value="InterPro"/>
</dbReference>
<accession>A0AAD6KQT0</accession>
<keyword evidence="6" id="KW-0131">Cell cycle</keyword>
<dbReference type="Proteomes" id="UP001162972">
    <property type="component" value="Chromosome 1"/>
</dbReference>
<comment type="caution">
    <text evidence="8">The sequence shown here is derived from an EMBL/GenBank/DDBJ whole genome shotgun (WGS) entry which is preliminary data.</text>
</comment>
<gene>
    <name evidence="8" type="ORF">OIU84_023242</name>
</gene>
<feature type="coiled-coil region" evidence="7">
    <location>
        <begin position="65"/>
        <end position="113"/>
    </location>
</feature>
<evidence type="ECO:0000256" key="3">
    <source>
        <dbReference type="ARBA" id="ARBA00022618"/>
    </source>
</evidence>
<comment type="subcellular location">
    <subcellularLocation>
        <location evidence="1">Nucleus</location>
    </subcellularLocation>
</comment>
<dbReference type="GO" id="GO:0051315">
    <property type="term" value="P:attachment of mitotic spindle microtubules to kinetochore"/>
    <property type="evidence" value="ECO:0007669"/>
    <property type="project" value="TreeGrafter"/>
</dbReference>
<evidence type="ECO:0000313" key="9">
    <source>
        <dbReference type="Proteomes" id="UP001162972"/>
    </source>
</evidence>
<dbReference type="AlphaFoldDB" id="A0AAD6KQT0"/>
<dbReference type="PANTHER" id="PTHR23168:SF0">
    <property type="entry name" value="MITOTIC SPINDLE ASSEMBLY CHECKPOINT PROTEIN MAD1"/>
    <property type="match status" value="1"/>
</dbReference>
<protein>
    <submittedName>
        <fullName evidence="8">Uncharacterized protein</fullName>
    </submittedName>
</protein>
<dbReference type="GO" id="GO:0000776">
    <property type="term" value="C:kinetochore"/>
    <property type="evidence" value="ECO:0007669"/>
    <property type="project" value="TreeGrafter"/>
</dbReference>
<dbReference type="PANTHER" id="PTHR23168">
    <property type="entry name" value="MITOTIC SPINDLE ASSEMBLY CHECKPOINT PROTEIN MAD1 MITOTIC ARREST DEFICIENT-LIKE PROTEIN 1"/>
    <property type="match status" value="1"/>
</dbReference>
<keyword evidence="9" id="KW-1185">Reference proteome</keyword>
<keyword evidence="4" id="KW-0498">Mitosis</keyword>
<keyword evidence="7" id="KW-0175">Coiled coil</keyword>
<dbReference type="GO" id="GO:0005635">
    <property type="term" value="C:nuclear envelope"/>
    <property type="evidence" value="ECO:0007669"/>
    <property type="project" value="TreeGrafter"/>
</dbReference>